<comment type="caution">
    <text evidence="2">The sequence shown here is derived from an EMBL/GenBank/DDBJ whole genome shotgun (WGS) entry which is preliminary data.</text>
</comment>
<gene>
    <name evidence="2" type="ORF">CLV78_105219</name>
</gene>
<organism evidence="2 3">
    <name type="scientific">Aliiruegeria haliotis</name>
    <dbReference type="NCBI Taxonomy" id="1280846"/>
    <lineage>
        <taxon>Bacteria</taxon>
        <taxon>Pseudomonadati</taxon>
        <taxon>Pseudomonadota</taxon>
        <taxon>Alphaproteobacteria</taxon>
        <taxon>Rhodobacterales</taxon>
        <taxon>Roseobacteraceae</taxon>
        <taxon>Aliiruegeria</taxon>
    </lineage>
</organism>
<protein>
    <submittedName>
        <fullName evidence="2">Uncharacterized protein</fullName>
    </submittedName>
</protein>
<reference evidence="2 3" key="1">
    <citation type="submission" date="2018-03" db="EMBL/GenBank/DDBJ databases">
        <title>Genomic Encyclopedia of Archaeal and Bacterial Type Strains, Phase II (KMG-II): from individual species to whole genera.</title>
        <authorList>
            <person name="Goeker M."/>
        </authorList>
    </citation>
    <scope>NUCLEOTIDE SEQUENCE [LARGE SCALE GENOMIC DNA]</scope>
    <source>
        <strain evidence="2 3">DSM 29328</strain>
    </source>
</reference>
<dbReference type="EMBL" id="PVTD01000005">
    <property type="protein sequence ID" value="PRY23165.1"/>
    <property type="molecule type" value="Genomic_DNA"/>
</dbReference>
<keyword evidence="1" id="KW-0175">Coiled coil</keyword>
<sequence length="78" mass="8756">MSRLLFAESGLQQLEDGAALARMTDVHRSYRAFKDAELEKEEAEEKMKAAGDELVKAIDGYGELKDLPHPMKDYRAGL</sequence>
<dbReference type="RefSeq" id="WP_106205468.1">
    <property type="nucleotide sequence ID" value="NZ_PVTD01000005.1"/>
</dbReference>
<proteinExistence type="predicted"/>
<evidence type="ECO:0000256" key="1">
    <source>
        <dbReference type="SAM" id="Coils"/>
    </source>
</evidence>
<accession>A0A2T0RPP5</accession>
<dbReference type="AlphaFoldDB" id="A0A2T0RPP5"/>
<keyword evidence="3" id="KW-1185">Reference proteome</keyword>
<evidence type="ECO:0000313" key="2">
    <source>
        <dbReference type="EMBL" id="PRY23165.1"/>
    </source>
</evidence>
<dbReference type="Proteomes" id="UP000239480">
    <property type="component" value="Unassembled WGS sequence"/>
</dbReference>
<evidence type="ECO:0000313" key="3">
    <source>
        <dbReference type="Proteomes" id="UP000239480"/>
    </source>
</evidence>
<name>A0A2T0RPP5_9RHOB</name>
<feature type="coiled-coil region" evidence="1">
    <location>
        <begin position="26"/>
        <end position="60"/>
    </location>
</feature>